<dbReference type="PANTHER" id="PTHR21198">
    <property type="entry name" value="GLUTAMATE RACEMASE"/>
    <property type="match status" value="1"/>
</dbReference>
<proteinExistence type="predicted"/>
<dbReference type="PANTHER" id="PTHR21198:SF3">
    <property type="entry name" value="GLUTAMATE RACEMASE"/>
    <property type="match status" value="1"/>
</dbReference>
<gene>
    <name evidence="2" type="ORF">CYJ10_16675</name>
</gene>
<dbReference type="OrthoDB" id="9801055at2"/>
<dbReference type="EMBL" id="PJRP01000007">
    <property type="protein sequence ID" value="PLP99457.1"/>
    <property type="molecule type" value="Genomic_DNA"/>
</dbReference>
<dbReference type="AlphaFoldDB" id="A0A2N5CB61"/>
<evidence type="ECO:0000313" key="3">
    <source>
        <dbReference type="Proteomes" id="UP000234341"/>
    </source>
</evidence>
<dbReference type="InterPro" id="IPR015942">
    <property type="entry name" value="Asp/Glu/hydantoin_racemase"/>
</dbReference>
<reference evidence="2 3" key="1">
    <citation type="submission" date="2017-12" db="EMBL/GenBank/DDBJ databases">
        <title>Genome sequence of the active heterotrophic nitrifier-denitrifier, Cupriavidus pauculus UM1.</title>
        <authorList>
            <person name="Putonti C."/>
            <person name="Castignetti D."/>
        </authorList>
    </citation>
    <scope>NUCLEOTIDE SEQUENCE [LARGE SCALE GENOMIC DNA]</scope>
    <source>
        <strain evidence="2 3">UM1</strain>
    </source>
</reference>
<evidence type="ECO:0000256" key="1">
    <source>
        <dbReference type="ARBA" id="ARBA00023235"/>
    </source>
</evidence>
<organism evidence="2 3">
    <name type="scientific">Cupriavidus pauculus</name>
    <dbReference type="NCBI Taxonomy" id="82633"/>
    <lineage>
        <taxon>Bacteria</taxon>
        <taxon>Pseudomonadati</taxon>
        <taxon>Pseudomonadota</taxon>
        <taxon>Betaproteobacteria</taxon>
        <taxon>Burkholderiales</taxon>
        <taxon>Burkholderiaceae</taxon>
        <taxon>Cupriavidus</taxon>
    </lineage>
</organism>
<dbReference type="Proteomes" id="UP000234341">
    <property type="component" value="Unassembled WGS sequence"/>
</dbReference>
<dbReference type="GO" id="GO:0047661">
    <property type="term" value="F:amino-acid racemase activity"/>
    <property type="evidence" value="ECO:0007669"/>
    <property type="project" value="InterPro"/>
</dbReference>
<name>A0A2N5CB61_9BURK</name>
<dbReference type="RefSeq" id="WP_101682602.1">
    <property type="nucleotide sequence ID" value="NZ_PJRP01000007.1"/>
</dbReference>
<dbReference type="Pfam" id="PF01177">
    <property type="entry name" value="Asp_Glu_race"/>
    <property type="match status" value="1"/>
</dbReference>
<comment type="caution">
    <text evidence="2">The sequence shown here is derived from an EMBL/GenBank/DDBJ whole genome shotgun (WGS) entry which is preliminary data.</text>
</comment>
<keyword evidence="1" id="KW-0413">Isomerase</keyword>
<sequence>MQLHRPIGIFDAGIGSYAIVERVRARFPEQDILYFADRESFPYGAKTPDELLTSVQRATEYLQEQGCVAVILASNAPSIVVLTPLRAAVTVPVIGVFPPVREAINRSTTKEVAVFGVRSMTDSQAMRAFANEHREPHSIVHLVNASALVDLVETFAFINAPEDTQIVVTDFVARVRSNQPGIDVMTLSSTHLPWLKPFFEIAAPDILFIDPADTVIEEIATHTSQGKGRTVCVATESEELSLLAFNAALGALNAPIRASLKR</sequence>
<evidence type="ECO:0000313" key="2">
    <source>
        <dbReference type="EMBL" id="PLP99457.1"/>
    </source>
</evidence>
<protein>
    <submittedName>
        <fullName evidence="2">Asp/Glu racemase</fullName>
    </submittedName>
</protein>
<dbReference type="InterPro" id="IPR001920">
    <property type="entry name" value="Asp/Glu_race"/>
</dbReference>
<dbReference type="SUPFAM" id="SSF53681">
    <property type="entry name" value="Aspartate/glutamate racemase"/>
    <property type="match status" value="2"/>
</dbReference>
<dbReference type="Gene3D" id="3.40.50.1860">
    <property type="match status" value="2"/>
</dbReference>
<accession>A0A2N5CB61</accession>